<dbReference type="SMART" id="SM00342">
    <property type="entry name" value="HTH_ARAC"/>
    <property type="match status" value="1"/>
</dbReference>
<dbReference type="Pfam" id="PF12833">
    <property type="entry name" value="HTH_18"/>
    <property type="match status" value="1"/>
</dbReference>
<keyword evidence="1" id="KW-0805">Transcription regulation</keyword>
<reference evidence="5 6" key="1">
    <citation type="submission" date="2016-10" db="EMBL/GenBank/DDBJ databases">
        <authorList>
            <person name="de Groot N.N."/>
        </authorList>
    </citation>
    <scope>NUCLEOTIDE SEQUENCE [LARGE SCALE GENOMIC DNA]</scope>
    <source>
        <strain evidence="5 6">DSM 26130</strain>
    </source>
</reference>
<dbReference type="GO" id="GO:0003700">
    <property type="term" value="F:DNA-binding transcription factor activity"/>
    <property type="evidence" value="ECO:0007669"/>
    <property type="project" value="InterPro"/>
</dbReference>
<keyword evidence="2 5" id="KW-0238">DNA-binding</keyword>
<proteinExistence type="predicted"/>
<sequence length="263" mass="30225">MREYYLPLPTVLNFANDLLCFVAHKPSFAPHQFQGLKLVVSIKGTFCGQLDNQHVPGLTAILVNRNTVHALSASEATLLIYYIDLLSPLYHRLLTLLNGQLWLDLSVQVSALNPEWSFVQPENTPPTRAQELLGLLFGFPDHSQGFRFDSRIQILLNYIDGHIQQPMTLSDLAPLLRLSVERTRHLFGEQLGMSFSQYLIWTRMKRVIQHVFRQRSPLGKTSVQYGFKDQSHFDRMFKRAFGTNFKALLRSNNSRMFPIQHVG</sequence>
<keyword evidence="3" id="KW-0804">Transcription</keyword>
<evidence type="ECO:0000256" key="3">
    <source>
        <dbReference type="ARBA" id="ARBA00023163"/>
    </source>
</evidence>
<evidence type="ECO:0000313" key="5">
    <source>
        <dbReference type="EMBL" id="SFD83770.1"/>
    </source>
</evidence>
<evidence type="ECO:0000256" key="2">
    <source>
        <dbReference type="ARBA" id="ARBA00023125"/>
    </source>
</evidence>
<dbReference type="AlphaFoldDB" id="A0A1I1VT85"/>
<accession>A0A1I1VT85</accession>
<feature type="domain" description="HTH araC/xylS-type" evidence="4">
    <location>
        <begin position="153"/>
        <end position="251"/>
    </location>
</feature>
<name>A0A1I1VT85_9BACT</name>
<dbReference type="PANTHER" id="PTHR43280">
    <property type="entry name" value="ARAC-FAMILY TRANSCRIPTIONAL REGULATOR"/>
    <property type="match status" value="1"/>
</dbReference>
<evidence type="ECO:0000259" key="4">
    <source>
        <dbReference type="PROSITE" id="PS01124"/>
    </source>
</evidence>
<keyword evidence="6" id="KW-1185">Reference proteome</keyword>
<evidence type="ECO:0000256" key="1">
    <source>
        <dbReference type="ARBA" id="ARBA00023015"/>
    </source>
</evidence>
<dbReference type="STRING" id="662367.SAMN05216167_107240"/>
<dbReference type="PANTHER" id="PTHR43280:SF2">
    <property type="entry name" value="HTH-TYPE TRANSCRIPTIONAL REGULATOR EXSA"/>
    <property type="match status" value="1"/>
</dbReference>
<dbReference type="Proteomes" id="UP000198598">
    <property type="component" value="Unassembled WGS sequence"/>
</dbReference>
<protein>
    <submittedName>
        <fullName evidence="5">AraC-type DNA-binding protein</fullName>
    </submittedName>
</protein>
<dbReference type="GO" id="GO:0043565">
    <property type="term" value="F:sequence-specific DNA binding"/>
    <property type="evidence" value="ECO:0007669"/>
    <property type="project" value="InterPro"/>
</dbReference>
<organism evidence="5 6">
    <name type="scientific">Spirosoma endophyticum</name>
    <dbReference type="NCBI Taxonomy" id="662367"/>
    <lineage>
        <taxon>Bacteria</taxon>
        <taxon>Pseudomonadati</taxon>
        <taxon>Bacteroidota</taxon>
        <taxon>Cytophagia</taxon>
        <taxon>Cytophagales</taxon>
        <taxon>Cytophagaceae</taxon>
        <taxon>Spirosoma</taxon>
    </lineage>
</organism>
<dbReference type="SUPFAM" id="SSF46689">
    <property type="entry name" value="Homeodomain-like"/>
    <property type="match status" value="1"/>
</dbReference>
<dbReference type="InterPro" id="IPR018060">
    <property type="entry name" value="HTH_AraC"/>
</dbReference>
<dbReference type="InterPro" id="IPR009057">
    <property type="entry name" value="Homeodomain-like_sf"/>
</dbReference>
<evidence type="ECO:0000313" key="6">
    <source>
        <dbReference type="Proteomes" id="UP000198598"/>
    </source>
</evidence>
<gene>
    <name evidence="5" type="ORF">SAMN05216167_107240</name>
</gene>
<dbReference type="PROSITE" id="PS01124">
    <property type="entry name" value="HTH_ARAC_FAMILY_2"/>
    <property type="match status" value="1"/>
</dbReference>
<dbReference type="Gene3D" id="1.10.10.60">
    <property type="entry name" value="Homeodomain-like"/>
    <property type="match status" value="1"/>
</dbReference>
<dbReference type="EMBL" id="FOLQ01000007">
    <property type="protein sequence ID" value="SFD83770.1"/>
    <property type="molecule type" value="Genomic_DNA"/>
</dbReference>